<organism evidence="1 2">
    <name type="scientific">Pseudomonas poae</name>
    <dbReference type="NCBI Taxonomy" id="200451"/>
    <lineage>
        <taxon>Bacteria</taxon>
        <taxon>Pseudomonadati</taxon>
        <taxon>Pseudomonadota</taxon>
        <taxon>Gammaproteobacteria</taxon>
        <taxon>Pseudomonadales</taxon>
        <taxon>Pseudomonadaceae</taxon>
        <taxon>Pseudomonas</taxon>
    </lineage>
</organism>
<reference evidence="1 2" key="1">
    <citation type="submission" date="2017-09" db="EMBL/GenBank/DDBJ databases">
        <authorList>
            <person name="DeBolt S."/>
            <person name="Huntemann M."/>
            <person name="Clum A."/>
            <person name="Pillay M."/>
            <person name="Palaniappan K."/>
            <person name="Varghese N."/>
            <person name="Mikhailova N."/>
            <person name="Stamatis D."/>
            <person name="Reddy T."/>
            <person name="Daum C."/>
            <person name="Shapiro N."/>
            <person name="Ivanova N."/>
            <person name="Kyrpides N."/>
            <person name="Woyke T."/>
        </authorList>
    </citation>
    <scope>NUCLEOTIDE SEQUENCE [LARGE SCALE GENOMIC DNA]</scope>
    <source>
        <strain evidence="1 2">A2-S9</strain>
    </source>
</reference>
<name>A0A7Z1GWX6_9PSED</name>
<evidence type="ECO:0000313" key="1">
    <source>
        <dbReference type="EMBL" id="PFG72376.1"/>
    </source>
</evidence>
<gene>
    <name evidence="1" type="ORF">DM05_2767</name>
</gene>
<dbReference type="PROSITE" id="PS51257">
    <property type="entry name" value="PROKAR_LIPOPROTEIN"/>
    <property type="match status" value="1"/>
</dbReference>
<comment type="caution">
    <text evidence="1">The sequence shown here is derived from an EMBL/GenBank/DDBJ whole genome shotgun (WGS) entry which is preliminary data.</text>
</comment>
<accession>A0A7Z1GWX6</accession>
<sequence length="490" mass="54522">MNKEILVSLNVRSCLAMGAITLASLSLTGCFTEEIDARQTREIQGLLYKVHADDPFSGRVLNYPMSVLGLFNVGTCTVDIEKGLPDGEIHCSDNAGNLLASGEFKAGKRDGKEEKFDAKTGKKILIAHWKNGAQDGVTEQFNPQNGERILEVHYTAGKKNGAERAWDNGGDALIADLKWENGLRSGFDNRGTQHRTYLNGKQHGPQKDYGLTGNRFYVSDEENYENGLQHGAQRRIDARGNVTESSVFEHGKLRTRVVDQYSYDGKHIHHVSRVALKEDVNQYMASDLANDGTEQYWDDNGHLIRELEWNKGKLISATATVWVGDRQESQFQGLGRDNYDQQQRVVKQGQERLFSDKGELQAIIVWNAGQVSQVLVTLTPDLRQQHPGKIGLLGGFQQWANPVREEEAFDKNSTYVGAGFVSRYEQLVDIPAPGQAIVTTPPQATVATNSGNSTRDRESCVQRQVDAVHAEDPEALIRADMLEEFEQSCL</sequence>
<dbReference type="Proteomes" id="UP000221580">
    <property type="component" value="Unassembled WGS sequence"/>
</dbReference>
<dbReference type="SUPFAM" id="SSF82185">
    <property type="entry name" value="Histone H3 K4-specific methyltransferase SET7/9 N-terminal domain"/>
    <property type="match status" value="2"/>
</dbReference>
<dbReference type="EMBL" id="PDJN01000001">
    <property type="protein sequence ID" value="PFG72376.1"/>
    <property type="molecule type" value="Genomic_DNA"/>
</dbReference>
<dbReference type="Gene3D" id="2.20.110.10">
    <property type="entry name" value="Histone H3 K4-specific methyltransferase SET7/9 N-terminal domain"/>
    <property type="match status" value="2"/>
</dbReference>
<evidence type="ECO:0000313" key="2">
    <source>
        <dbReference type="Proteomes" id="UP000221580"/>
    </source>
</evidence>
<reference evidence="1 2" key="2">
    <citation type="submission" date="2017-10" db="EMBL/GenBank/DDBJ databases">
        <title>Bacterial endophytes that colonize and modify switchgrass growth.</title>
        <authorList>
            <person name="Debolt S."/>
        </authorList>
    </citation>
    <scope>NUCLEOTIDE SEQUENCE [LARGE SCALE GENOMIC DNA]</scope>
    <source>
        <strain evidence="1 2">A2-S9</strain>
    </source>
</reference>
<proteinExistence type="predicted"/>
<dbReference type="AlphaFoldDB" id="A0A7Z1GWX6"/>
<protein>
    <submittedName>
        <fullName evidence="1">Antitoxin component YwqK of YwqJK toxin-antitoxin module</fullName>
    </submittedName>
</protein>